<gene>
    <name evidence="1" type="ORF">HMPREF1544_06250</name>
</gene>
<dbReference type="OMA" id="RSDQLEY"/>
<proteinExistence type="predicted"/>
<dbReference type="EMBL" id="KE123978">
    <property type="protein sequence ID" value="EPB86927.1"/>
    <property type="molecule type" value="Genomic_DNA"/>
</dbReference>
<evidence type="ECO:0008006" key="3">
    <source>
        <dbReference type="Google" id="ProtNLM"/>
    </source>
</evidence>
<reference evidence="2" key="1">
    <citation type="submission" date="2013-05" db="EMBL/GenBank/DDBJ databases">
        <title>The Genome sequence of Mucor circinelloides f. circinelloides 1006PhL.</title>
        <authorList>
            <consortium name="The Broad Institute Genomics Platform"/>
            <person name="Cuomo C."/>
            <person name="Earl A."/>
            <person name="Findley K."/>
            <person name="Lee S.C."/>
            <person name="Walker B."/>
            <person name="Young S."/>
            <person name="Zeng Q."/>
            <person name="Gargeya S."/>
            <person name="Fitzgerald M."/>
            <person name="Haas B."/>
            <person name="Abouelleil A."/>
            <person name="Allen A.W."/>
            <person name="Alvarado L."/>
            <person name="Arachchi H.M."/>
            <person name="Berlin A.M."/>
            <person name="Chapman S.B."/>
            <person name="Gainer-Dewar J."/>
            <person name="Goldberg J."/>
            <person name="Griggs A."/>
            <person name="Gujja S."/>
            <person name="Hansen M."/>
            <person name="Howarth C."/>
            <person name="Imamovic A."/>
            <person name="Ireland A."/>
            <person name="Larimer J."/>
            <person name="McCowan C."/>
            <person name="Murphy C."/>
            <person name="Pearson M."/>
            <person name="Poon T.W."/>
            <person name="Priest M."/>
            <person name="Roberts A."/>
            <person name="Saif S."/>
            <person name="Shea T."/>
            <person name="Sisk P."/>
            <person name="Sykes S."/>
            <person name="Wortman J."/>
            <person name="Nusbaum C."/>
            <person name="Birren B."/>
        </authorList>
    </citation>
    <scope>NUCLEOTIDE SEQUENCE [LARGE SCALE GENOMIC DNA]</scope>
    <source>
        <strain evidence="2">1006PhL</strain>
    </source>
</reference>
<evidence type="ECO:0000313" key="2">
    <source>
        <dbReference type="Proteomes" id="UP000014254"/>
    </source>
</evidence>
<dbReference type="VEuPathDB" id="FungiDB:HMPREF1544_06250"/>
<name>S2JEP8_MUCC1</name>
<protein>
    <recommendedName>
        <fullName evidence="3">F-box domain-containing protein</fullName>
    </recommendedName>
</protein>
<dbReference type="AlphaFoldDB" id="S2JEP8"/>
<dbReference type="OrthoDB" id="2274024at2759"/>
<accession>S2JEP8</accession>
<organism evidence="1 2">
    <name type="scientific">Mucor circinelloides f. circinelloides (strain 1006PhL)</name>
    <name type="common">Mucormycosis agent</name>
    <name type="synonym">Calyptromyces circinelloides</name>
    <dbReference type="NCBI Taxonomy" id="1220926"/>
    <lineage>
        <taxon>Eukaryota</taxon>
        <taxon>Fungi</taxon>
        <taxon>Fungi incertae sedis</taxon>
        <taxon>Mucoromycota</taxon>
        <taxon>Mucoromycotina</taxon>
        <taxon>Mucoromycetes</taxon>
        <taxon>Mucorales</taxon>
        <taxon>Mucorineae</taxon>
        <taxon>Mucoraceae</taxon>
        <taxon>Mucor</taxon>
    </lineage>
</organism>
<dbReference type="InParanoid" id="S2JEP8"/>
<keyword evidence="2" id="KW-1185">Reference proteome</keyword>
<sequence>MTRDFPDELIAKIIDYSESTAEVAVRRLVCKRWNHLAEPLMFGKEIVIRSDAGALSLYGHLCRKPHYGKLVKYVHFKERDIENVIREGLLRSAFTPNMEQMKGVLSFSYDFFKIMSAIANASTTPFDRLQAIPYPTYPCQSYDDALIAFKDTLRQIVLVLDANFDHENGTMINHLMDFKSLVNLTLKGDLTSVILLEEILQRCSTLEELTIQLHLRGHVHDKVFVEAWAAPIVNAVNSVKKVTIKDECRSDQLEYIRLKYPQIQTLVIDVQTPLLTEADNIKRMVEAMIGVPNFNIKLVIKEEHLIPALGCLLRAGCQFSVKEVDGNRFKIEMTSSSS</sequence>
<dbReference type="Proteomes" id="UP000014254">
    <property type="component" value="Unassembled WGS sequence"/>
</dbReference>
<evidence type="ECO:0000313" key="1">
    <source>
        <dbReference type="EMBL" id="EPB86927.1"/>
    </source>
</evidence>